<dbReference type="InterPro" id="IPR023378">
    <property type="entry name" value="YheA/YmcA-like_dom_sf"/>
</dbReference>
<dbReference type="Gene3D" id="1.20.1500.10">
    <property type="entry name" value="YheA/YmcA-like"/>
    <property type="match status" value="1"/>
</dbReference>
<dbReference type="PIRSF" id="PIRSF021287">
    <property type="entry name" value="Biofilm_formation_YmcA"/>
    <property type="match status" value="1"/>
</dbReference>
<dbReference type="InterPro" id="IPR001315">
    <property type="entry name" value="CARD"/>
</dbReference>
<name>A0A3S9HD65_9LACT</name>
<dbReference type="OrthoDB" id="2167788at2"/>
<reference evidence="3" key="1">
    <citation type="submission" date="2018-12" db="EMBL/GenBank/DDBJ databases">
        <title>Complete genome sequencing of Jeotgalibaca sp. H21T32.</title>
        <authorList>
            <person name="Bae J.-W."/>
            <person name="Lee S.-Y."/>
        </authorList>
    </citation>
    <scope>NUCLEOTIDE SEQUENCE [LARGE SCALE GENOMIC DNA]</scope>
    <source>
        <strain evidence="3">H21T32</strain>
    </source>
</reference>
<proteinExistence type="predicted"/>
<evidence type="ECO:0000259" key="1">
    <source>
        <dbReference type="PROSITE" id="PS50209"/>
    </source>
</evidence>
<dbReference type="InterPro" id="IPR010368">
    <property type="entry name" value="Com_YlbF"/>
</dbReference>
<accession>A0A3S9HD65</accession>
<dbReference type="InterPro" id="IPR016783">
    <property type="entry name" value="Biofilm_formation_YmcA"/>
</dbReference>
<dbReference type="PANTHER" id="PTHR38448">
    <property type="entry name" value="REGULATORY PROTEIN YLBF-RELATED"/>
    <property type="match status" value="1"/>
</dbReference>
<feature type="domain" description="CARD" evidence="1">
    <location>
        <begin position="1"/>
        <end position="93"/>
    </location>
</feature>
<gene>
    <name evidence="2" type="ORF">EJN90_11870</name>
</gene>
<sequence length="124" mass="15042">MNENRPKIEESVDRELDKLIELLQDKEEIIRYQEMEKNVSENQWLNQIVEQIKEKQKNLVNFEYYEKPEAYQATLKELEELNRELDENITVNAYQDSLWEANEIVQLLFAQIQESVNLFEEMNE</sequence>
<organism evidence="2 3">
    <name type="scientific">Jeotgalibaca ciconiae</name>
    <dbReference type="NCBI Taxonomy" id="2496265"/>
    <lineage>
        <taxon>Bacteria</taxon>
        <taxon>Bacillati</taxon>
        <taxon>Bacillota</taxon>
        <taxon>Bacilli</taxon>
        <taxon>Lactobacillales</taxon>
        <taxon>Carnobacteriaceae</taxon>
        <taxon>Jeotgalibaca</taxon>
    </lineage>
</organism>
<dbReference type="InterPro" id="IPR052767">
    <property type="entry name" value="Bact_com_dev_regulator"/>
</dbReference>
<dbReference type="AlphaFoldDB" id="A0A3S9HD65"/>
<evidence type="ECO:0000313" key="3">
    <source>
        <dbReference type="Proteomes" id="UP000273326"/>
    </source>
</evidence>
<evidence type="ECO:0000313" key="2">
    <source>
        <dbReference type="EMBL" id="AZP05281.1"/>
    </source>
</evidence>
<dbReference type="PROSITE" id="PS50209">
    <property type="entry name" value="CARD"/>
    <property type="match status" value="1"/>
</dbReference>
<keyword evidence="3" id="KW-1185">Reference proteome</keyword>
<dbReference type="EMBL" id="CP034465">
    <property type="protein sequence ID" value="AZP05281.1"/>
    <property type="molecule type" value="Genomic_DNA"/>
</dbReference>
<dbReference type="KEGG" id="jeh:EJN90_11870"/>
<dbReference type="Pfam" id="PF06133">
    <property type="entry name" value="Com_YlbF"/>
    <property type="match status" value="1"/>
</dbReference>
<protein>
    <recommendedName>
        <fullName evidence="1">CARD domain-containing protein</fullName>
    </recommendedName>
</protein>
<dbReference type="PANTHER" id="PTHR38448:SF1">
    <property type="entry name" value="YLBF FAMILY REGULATOR"/>
    <property type="match status" value="1"/>
</dbReference>
<dbReference type="RefSeq" id="WP_126111516.1">
    <property type="nucleotide sequence ID" value="NZ_CP034465.1"/>
</dbReference>
<dbReference type="Proteomes" id="UP000273326">
    <property type="component" value="Chromosome"/>
</dbReference>
<dbReference type="SUPFAM" id="SSF158622">
    <property type="entry name" value="YheA/YmcA-like"/>
    <property type="match status" value="1"/>
</dbReference>